<protein>
    <submittedName>
        <fullName evidence="3">Uncharacterized protein</fullName>
    </submittedName>
</protein>
<sequence>MSDTQNPEPESNTPSGDETAQMSNDRASESTAPSAKTPRGIGRIRRSTLILAAVIAVLVIALGITMTNLVNTNAALAESEAHAAAIQTQSDEFEGDLELMTTSRDQYRDASTKVSEREIAVSKLEDEVEEREKAVKATEEHIAATTLKDGYAYTVGLTMEPGVYEANATGSTCYWKITTSGTNYSDIVENDLGKAGVLRVTVSPGQDFQSQRCGEWHKVG</sequence>
<reference evidence="3 4" key="1">
    <citation type="journal article" date="2019" name="Int. J. Syst. Evol. Microbiol.">
        <title>The Global Catalogue of Microorganisms (GCM) 10K type strain sequencing project: providing services to taxonomists for standard genome sequencing and annotation.</title>
        <authorList>
            <consortium name="The Broad Institute Genomics Platform"/>
            <consortium name="The Broad Institute Genome Sequencing Center for Infectious Disease"/>
            <person name="Wu L."/>
            <person name="Ma J."/>
        </authorList>
    </citation>
    <scope>NUCLEOTIDE SEQUENCE [LARGE SCALE GENOMIC DNA]</scope>
    <source>
        <strain evidence="3 4">JCM 13584</strain>
    </source>
</reference>
<name>A0ABN2Q5Q8_9MICO</name>
<evidence type="ECO:0000256" key="2">
    <source>
        <dbReference type="SAM" id="Phobius"/>
    </source>
</evidence>
<proteinExistence type="predicted"/>
<keyword evidence="4" id="KW-1185">Reference proteome</keyword>
<comment type="caution">
    <text evidence="3">The sequence shown here is derived from an EMBL/GenBank/DDBJ whole genome shotgun (WGS) entry which is preliminary data.</text>
</comment>
<dbReference type="EMBL" id="BAAAMK010000001">
    <property type="protein sequence ID" value="GAA1945159.1"/>
    <property type="molecule type" value="Genomic_DNA"/>
</dbReference>
<evidence type="ECO:0000256" key="1">
    <source>
        <dbReference type="SAM" id="MobiDB-lite"/>
    </source>
</evidence>
<dbReference type="Proteomes" id="UP001499954">
    <property type="component" value="Unassembled WGS sequence"/>
</dbReference>
<keyword evidence="2" id="KW-0812">Transmembrane</keyword>
<evidence type="ECO:0000313" key="4">
    <source>
        <dbReference type="Proteomes" id="UP001499954"/>
    </source>
</evidence>
<organism evidence="3 4">
    <name type="scientific">Agromyces allii</name>
    <dbReference type="NCBI Taxonomy" id="393607"/>
    <lineage>
        <taxon>Bacteria</taxon>
        <taxon>Bacillati</taxon>
        <taxon>Actinomycetota</taxon>
        <taxon>Actinomycetes</taxon>
        <taxon>Micrococcales</taxon>
        <taxon>Microbacteriaceae</taxon>
        <taxon>Agromyces</taxon>
    </lineage>
</organism>
<feature type="region of interest" description="Disordered" evidence="1">
    <location>
        <begin position="1"/>
        <end position="40"/>
    </location>
</feature>
<dbReference type="RefSeq" id="WP_157414601.1">
    <property type="nucleotide sequence ID" value="NZ_BAAAMK010000001.1"/>
</dbReference>
<gene>
    <name evidence="3" type="ORF">GCM10009717_09550</name>
</gene>
<keyword evidence="2" id="KW-0472">Membrane</keyword>
<feature type="compositionally biased region" description="Polar residues" evidence="1">
    <location>
        <begin position="1"/>
        <end position="34"/>
    </location>
</feature>
<accession>A0ABN2Q5Q8</accession>
<keyword evidence="2" id="KW-1133">Transmembrane helix</keyword>
<feature type="transmembrane region" description="Helical" evidence="2">
    <location>
        <begin position="49"/>
        <end position="70"/>
    </location>
</feature>
<evidence type="ECO:0000313" key="3">
    <source>
        <dbReference type="EMBL" id="GAA1945159.1"/>
    </source>
</evidence>